<dbReference type="SUPFAM" id="SSF51182">
    <property type="entry name" value="RmlC-like cupins"/>
    <property type="match status" value="1"/>
</dbReference>
<dbReference type="Pfam" id="PF22640">
    <property type="entry name" value="ManC_GMP_beta-helix"/>
    <property type="match status" value="1"/>
</dbReference>
<dbReference type="GO" id="GO:0005525">
    <property type="term" value="F:GTP binding"/>
    <property type="evidence" value="ECO:0007669"/>
    <property type="project" value="UniProtKB-KW"/>
</dbReference>
<feature type="domain" description="MannoseP isomerase/GMP-like beta-helix" evidence="12">
    <location>
        <begin position="298"/>
        <end position="345"/>
    </location>
</feature>
<dbReference type="InterPro" id="IPR029044">
    <property type="entry name" value="Nucleotide-diphossugar_trans"/>
</dbReference>
<dbReference type="GO" id="GO:0009298">
    <property type="term" value="P:GDP-mannose biosynthetic process"/>
    <property type="evidence" value="ECO:0007669"/>
    <property type="project" value="UniProtKB-UniPathway"/>
</dbReference>
<dbReference type="GO" id="GO:0004475">
    <property type="term" value="F:mannose-1-phosphate guanylyltransferase (GTP) activity"/>
    <property type="evidence" value="ECO:0007669"/>
    <property type="project" value="UniProtKB-EC"/>
</dbReference>
<evidence type="ECO:0000313" key="14">
    <source>
        <dbReference type="Proteomes" id="UP000199075"/>
    </source>
</evidence>
<feature type="domain" description="Mannose-6-phosphate isomerase type II C-terminal" evidence="11">
    <location>
        <begin position="349"/>
        <end position="463"/>
    </location>
</feature>
<keyword evidence="4 13" id="KW-0808">Transferase</keyword>
<dbReference type="Proteomes" id="UP000199075">
    <property type="component" value="Unassembled WGS sequence"/>
</dbReference>
<dbReference type="InterPro" id="IPR049577">
    <property type="entry name" value="GMPP_N"/>
</dbReference>
<dbReference type="Gene3D" id="2.60.120.10">
    <property type="entry name" value="Jelly Rolls"/>
    <property type="match status" value="1"/>
</dbReference>
<keyword evidence="14" id="KW-1185">Reference proteome</keyword>
<dbReference type="InterPro" id="IPR051161">
    <property type="entry name" value="Mannose-6P_isomerase_type2"/>
</dbReference>
<evidence type="ECO:0000259" key="11">
    <source>
        <dbReference type="Pfam" id="PF01050"/>
    </source>
</evidence>
<keyword evidence="7" id="KW-0342">GTP-binding</keyword>
<evidence type="ECO:0000259" key="12">
    <source>
        <dbReference type="Pfam" id="PF22640"/>
    </source>
</evidence>
<dbReference type="PANTHER" id="PTHR46390:SF1">
    <property type="entry name" value="MANNOSE-1-PHOSPHATE GUANYLYLTRANSFERASE"/>
    <property type="match status" value="1"/>
</dbReference>
<dbReference type="Pfam" id="PF01050">
    <property type="entry name" value="MannoseP_isomer"/>
    <property type="match status" value="1"/>
</dbReference>
<reference evidence="14" key="1">
    <citation type="submission" date="2016-10" db="EMBL/GenBank/DDBJ databases">
        <authorList>
            <person name="Varghese N."/>
            <person name="Submissions S."/>
        </authorList>
    </citation>
    <scope>NUCLEOTIDE SEQUENCE [LARGE SCALE GENOMIC DNA]</scope>
    <source>
        <strain evidence="14">CGMCC 1.6444</strain>
    </source>
</reference>
<organism evidence="13 14">
    <name type="scientific">Halomonas shengliensis</name>
    <dbReference type="NCBI Taxonomy" id="419597"/>
    <lineage>
        <taxon>Bacteria</taxon>
        <taxon>Pseudomonadati</taxon>
        <taxon>Pseudomonadota</taxon>
        <taxon>Gammaproteobacteria</taxon>
        <taxon>Oceanospirillales</taxon>
        <taxon>Halomonadaceae</taxon>
        <taxon>Halomonas</taxon>
    </lineage>
</organism>
<dbReference type="GO" id="GO:0000271">
    <property type="term" value="P:polysaccharide biosynthetic process"/>
    <property type="evidence" value="ECO:0007669"/>
    <property type="project" value="InterPro"/>
</dbReference>
<accession>A0A1H0DMK2</accession>
<dbReference type="EC" id="2.7.7.13" evidence="3"/>
<dbReference type="Pfam" id="PF00483">
    <property type="entry name" value="NTP_transferase"/>
    <property type="match status" value="1"/>
</dbReference>
<dbReference type="SUPFAM" id="SSF53448">
    <property type="entry name" value="Nucleotide-diphospho-sugar transferases"/>
    <property type="match status" value="1"/>
</dbReference>
<proteinExistence type="inferred from homology"/>
<dbReference type="InterPro" id="IPR005835">
    <property type="entry name" value="NTP_transferase_dom"/>
</dbReference>
<comment type="similarity">
    <text evidence="2 9">Belongs to the mannose-6-phosphate isomerase type 2 family.</text>
</comment>
<comment type="catalytic activity">
    <reaction evidence="8">
        <text>alpha-D-mannose 1-phosphate + GTP + H(+) = GDP-alpha-D-mannose + diphosphate</text>
        <dbReference type="Rhea" id="RHEA:15229"/>
        <dbReference type="ChEBI" id="CHEBI:15378"/>
        <dbReference type="ChEBI" id="CHEBI:33019"/>
        <dbReference type="ChEBI" id="CHEBI:37565"/>
        <dbReference type="ChEBI" id="CHEBI:57527"/>
        <dbReference type="ChEBI" id="CHEBI:58409"/>
        <dbReference type="EC" id="2.7.7.13"/>
    </reaction>
</comment>
<dbReference type="UniPathway" id="UPA00126">
    <property type="reaction ID" value="UER00930"/>
</dbReference>
<dbReference type="AlphaFoldDB" id="A0A1H0DMK2"/>
<dbReference type="CDD" id="cd02213">
    <property type="entry name" value="cupin_PMI_typeII_C"/>
    <property type="match status" value="1"/>
</dbReference>
<evidence type="ECO:0000256" key="9">
    <source>
        <dbReference type="RuleBase" id="RU004190"/>
    </source>
</evidence>
<evidence type="ECO:0000256" key="3">
    <source>
        <dbReference type="ARBA" id="ARBA00012387"/>
    </source>
</evidence>
<dbReference type="NCBIfam" id="TIGR01479">
    <property type="entry name" value="GMP_PMI"/>
    <property type="match status" value="1"/>
</dbReference>
<evidence type="ECO:0000313" key="13">
    <source>
        <dbReference type="EMBL" id="SDN71221.1"/>
    </source>
</evidence>
<dbReference type="FunFam" id="3.90.550.10:FF:000046">
    <property type="entry name" value="Mannose-1-phosphate guanylyltransferase (GDP)"/>
    <property type="match status" value="1"/>
</dbReference>
<dbReference type="Gene3D" id="3.90.550.10">
    <property type="entry name" value="Spore Coat Polysaccharide Biosynthesis Protein SpsA, Chain A"/>
    <property type="match status" value="1"/>
</dbReference>
<comment type="pathway">
    <text evidence="1">Nucleotide-sugar biosynthesis; GDP-alpha-D-mannose biosynthesis; GDP-alpha-D-mannose from alpha-D-mannose 1-phosphate (GTP route): step 1/1.</text>
</comment>
<keyword evidence="6" id="KW-0547">Nucleotide-binding</keyword>
<evidence type="ECO:0000256" key="2">
    <source>
        <dbReference type="ARBA" id="ARBA00006115"/>
    </source>
</evidence>
<evidence type="ECO:0000256" key="7">
    <source>
        <dbReference type="ARBA" id="ARBA00023134"/>
    </source>
</evidence>
<protein>
    <recommendedName>
        <fullName evidence="3">mannose-1-phosphate guanylyltransferase</fullName>
        <ecNumber evidence="3">2.7.7.13</ecNumber>
    </recommendedName>
</protein>
<evidence type="ECO:0000256" key="5">
    <source>
        <dbReference type="ARBA" id="ARBA00022695"/>
    </source>
</evidence>
<evidence type="ECO:0000256" key="4">
    <source>
        <dbReference type="ARBA" id="ARBA00022679"/>
    </source>
</evidence>
<evidence type="ECO:0000259" key="10">
    <source>
        <dbReference type="Pfam" id="PF00483"/>
    </source>
</evidence>
<dbReference type="InterPro" id="IPR001538">
    <property type="entry name" value="Man6P_isomerase-2_C"/>
</dbReference>
<evidence type="ECO:0000256" key="6">
    <source>
        <dbReference type="ARBA" id="ARBA00022741"/>
    </source>
</evidence>
<dbReference type="InterPro" id="IPR054566">
    <property type="entry name" value="ManC/GMP-like_b-helix"/>
</dbReference>
<dbReference type="InterPro" id="IPR006375">
    <property type="entry name" value="Man1P_GuaTrfase/Man6P_Isoase"/>
</dbReference>
<dbReference type="OrthoDB" id="9806359at2"/>
<feature type="domain" description="Nucleotidyl transferase" evidence="10">
    <location>
        <begin position="4"/>
        <end position="284"/>
    </location>
</feature>
<dbReference type="InterPro" id="IPR011051">
    <property type="entry name" value="RmlC_Cupin_sf"/>
</dbReference>
<gene>
    <name evidence="13" type="ORF">SAMN04487957_101468</name>
</gene>
<keyword evidence="5 13" id="KW-0548">Nucleotidyltransferase</keyword>
<evidence type="ECO:0000256" key="8">
    <source>
        <dbReference type="ARBA" id="ARBA00047343"/>
    </source>
</evidence>
<dbReference type="EMBL" id="FNIV01000001">
    <property type="protein sequence ID" value="SDN71221.1"/>
    <property type="molecule type" value="Genomic_DNA"/>
</dbReference>
<name>A0A1H0DMK2_9GAMM</name>
<dbReference type="InterPro" id="IPR014710">
    <property type="entry name" value="RmlC-like_jellyroll"/>
</dbReference>
<sequence>MMTPVILAGGNGVRLWPLSRRARPKQFLALEQDGSLLAATLARLEGLPLAPPIVVCHEAHRFLAAEQLRQAGVEEATLLLEPEGRGTAPAVALAALLAEREGRKGPLLVLPSDHHLGDAAAFREAVADAVRLAERGHLVTFGVVPTRAETGYGYLQAGESLGGEGVAVARFVEKPDARHAAVFLAAGDHYWNSGIFVLRPADVLAALARHAPAILDACRAALADAAADLDFLRPGRDAFLACPADSLDVAVMERTDRAAMVPLAAGWSDIGSWQALWEVLPRDENDNALRGDVLCEASRGLLVHAESRLVATLGVKDLVVVETDDAVLVADRASSQALRGLVASLEAEGRAETRQAAMVFRPWGHYATVDGGERHQVKHITVRPGARLSRQLHHHRAEHWVVVRGTARVTLDETTFLVGENESTFIPVGRVHCLENPGLIPLELIEVQSGSYLGEDDIVRLDDRYGRDRDGE</sequence>
<dbReference type="FunFam" id="2.60.120.10:FF:000032">
    <property type="entry name" value="Mannose-1-phosphate guanylyltransferase/mannose-6-phosphate isomerase"/>
    <property type="match status" value="1"/>
</dbReference>
<dbReference type="CDD" id="cd02509">
    <property type="entry name" value="GDP-M1P_Guanylyltransferase"/>
    <property type="match status" value="1"/>
</dbReference>
<dbReference type="STRING" id="419597.SAMN04487957_101468"/>
<evidence type="ECO:0000256" key="1">
    <source>
        <dbReference type="ARBA" id="ARBA00004823"/>
    </source>
</evidence>
<dbReference type="PANTHER" id="PTHR46390">
    <property type="entry name" value="MANNOSE-1-PHOSPHATE GUANYLYLTRANSFERASE"/>
    <property type="match status" value="1"/>
</dbReference>
<dbReference type="RefSeq" id="WP_089676736.1">
    <property type="nucleotide sequence ID" value="NZ_FNIV01000001.1"/>
</dbReference>